<dbReference type="SMART" id="SM00448">
    <property type="entry name" value="REC"/>
    <property type="match status" value="1"/>
</dbReference>
<evidence type="ECO:0000256" key="7">
    <source>
        <dbReference type="ARBA" id="ARBA00022840"/>
    </source>
</evidence>
<organism evidence="19 20">
    <name type="scientific">Thiomicrorhabdus sediminis</name>
    <dbReference type="NCBI Taxonomy" id="2580412"/>
    <lineage>
        <taxon>Bacteria</taxon>
        <taxon>Pseudomonadati</taxon>
        <taxon>Pseudomonadota</taxon>
        <taxon>Gammaproteobacteria</taxon>
        <taxon>Thiotrichales</taxon>
        <taxon>Piscirickettsiaceae</taxon>
        <taxon>Thiomicrorhabdus</taxon>
    </lineage>
</organism>
<dbReference type="SUPFAM" id="SSF46689">
    <property type="entry name" value="Homeodomain-like"/>
    <property type="match status" value="1"/>
</dbReference>
<evidence type="ECO:0000256" key="4">
    <source>
        <dbReference type="ARBA" id="ARBA00022491"/>
    </source>
</evidence>
<evidence type="ECO:0000259" key="17">
    <source>
        <dbReference type="PROSITE" id="PS50045"/>
    </source>
</evidence>
<keyword evidence="8" id="KW-0902">Two-component regulatory system</keyword>
<evidence type="ECO:0000256" key="5">
    <source>
        <dbReference type="ARBA" id="ARBA00022553"/>
    </source>
</evidence>
<evidence type="ECO:0000256" key="12">
    <source>
        <dbReference type="ARBA" id="ARBA00023163"/>
    </source>
</evidence>
<keyword evidence="13" id="KW-0535">Nitrogen fixation</keyword>
<accession>A0A4V1HHV9</accession>
<reference evidence="19 20" key="1">
    <citation type="submission" date="2019-05" db="EMBL/GenBank/DDBJ databases">
        <title>Thiomicrorhabdus sediminis sp. nov, a novel sulfur-oxidizing bacterium isolated from coastal sediment.</title>
        <authorList>
            <person name="Liu X."/>
        </authorList>
    </citation>
    <scope>NUCLEOTIDE SEQUENCE [LARGE SCALE GENOMIC DNA]</scope>
    <source>
        <strain evidence="19 20">G1</strain>
    </source>
</reference>
<evidence type="ECO:0000256" key="10">
    <source>
        <dbReference type="ARBA" id="ARBA00023125"/>
    </source>
</evidence>
<dbReference type="PANTHER" id="PTHR32071">
    <property type="entry name" value="TRANSCRIPTIONAL REGULATORY PROTEIN"/>
    <property type="match status" value="1"/>
</dbReference>
<keyword evidence="20" id="KW-1185">Reference proteome</keyword>
<keyword evidence="4" id="KW-0678">Repressor</keyword>
<keyword evidence="9" id="KW-0805">Transcription regulation</keyword>
<dbReference type="FunFam" id="3.40.50.300:FF:000006">
    <property type="entry name" value="DNA-binding transcriptional regulator NtrC"/>
    <property type="match status" value="1"/>
</dbReference>
<dbReference type="InterPro" id="IPR001789">
    <property type="entry name" value="Sig_transdc_resp-reg_receiver"/>
</dbReference>
<dbReference type="PROSITE" id="PS00675">
    <property type="entry name" value="SIGMA54_INTERACT_1"/>
    <property type="match status" value="1"/>
</dbReference>
<comment type="subcellular location">
    <subcellularLocation>
        <location evidence="1">Cytoplasm</location>
    </subcellularLocation>
</comment>
<keyword evidence="10" id="KW-0238">DNA-binding</keyword>
<dbReference type="CDD" id="cd00009">
    <property type="entry name" value="AAA"/>
    <property type="match status" value="1"/>
</dbReference>
<dbReference type="Gene3D" id="3.40.50.2300">
    <property type="match status" value="1"/>
</dbReference>
<dbReference type="EMBL" id="CP040602">
    <property type="protein sequence ID" value="QCU90383.1"/>
    <property type="molecule type" value="Genomic_DNA"/>
</dbReference>
<dbReference type="InterPro" id="IPR027417">
    <property type="entry name" value="P-loop_NTPase"/>
</dbReference>
<dbReference type="GO" id="GO:0043565">
    <property type="term" value="F:sequence-specific DNA binding"/>
    <property type="evidence" value="ECO:0007669"/>
    <property type="project" value="InterPro"/>
</dbReference>
<keyword evidence="6" id="KW-0547">Nucleotide-binding</keyword>
<dbReference type="GO" id="GO:0000160">
    <property type="term" value="P:phosphorelay signal transduction system"/>
    <property type="evidence" value="ECO:0007669"/>
    <property type="project" value="UniProtKB-KW"/>
</dbReference>
<evidence type="ECO:0000256" key="8">
    <source>
        <dbReference type="ARBA" id="ARBA00023012"/>
    </source>
</evidence>
<dbReference type="RefSeq" id="WP_138565058.1">
    <property type="nucleotide sequence ID" value="NZ_CP040602.1"/>
</dbReference>
<evidence type="ECO:0000256" key="9">
    <source>
        <dbReference type="ARBA" id="ARBA00023015"/>
    </source>
</evidence>
<evidence type="ECO:0000256" key="1">
    <source>
        <dbReference type="ARBA" id="ARBA00004496"/>
    </source>
</evidence>
<dbReference type="Pfam" id="PF02954">
    <property type="entry name" value="HTH_8"/>
    <property type="match status" value="1"/>
</dbReference>
<dbReference type="PRINTS" id="PR01590">
    <property type="entry name" value="HTHFIS"/>
</dbReference>
<evidence type="ECO:0000256" key="15">
    <source>
        <dbReference type="ARBA" id="ARBA00031910"/>
    </source>
</evidence>
<keyword evidence="3" id="KW-0963">Cytoplasm</keyword>
<feature type="modified residue" description="4-aspartylphosphate" evidence="16">
    <location>
        <position position="64"/>
    </location>
</feature>
<dbReference type="KEGG" id="thig:FE785_06930"/>
<evidence type="ECO:0000256" key="14">
    <source>
        <dbReference type="ARBA" id="ARBA00029881"/>
    </source>
</evidence>
<dbReference type="FunFam" id="3.40.50.2300:FF:000018">
    <property type="entry name" value="DNA-binding transcriptional regulator NtrC"/>
    <property type="match status" value="1"/>
</dbReference>
<gene>
    <name evidence="19" type="ORF">FE785_06930</name>
</gene>
<dbReference type="GO" id="GO:0005524">
    <property type="term" value="F:ATP binding"/>
    <property type="evidence" value="ECO:0007669"/>
    <property type="project" value="UniProtKB-KW"/>
</dbReference>
<dbReference type="InterPro" id="IPR002197">
    <property type="entry name" value="HTH_Fis"/>
</dbReference>
<evidence type="ECO:0000256" key="6">
    <source>
        <dbReference type="ARBA" id="ARBA00022741"/>
    </source>
</evidence>
<evidence type="ECO:0000313" key="20">
    <source>
        <dbReference type="Proteomes" id="UP000304864"/>
    </source>
</evidence>
<dbReference type="Pfam" id="PF00158">
    <property type="entry name" value="Sigma54_activat"/>
    <property type="match status" value="2"/>
</dbReference>
<dbReference type="PANTHER" id="PTHR32071:SF95">
    <property type="entry name" value="DNA-BINDING TRANSCRIPTIONAL REGULATOR NTRC"/>
    <property type="match status" value="1"/>
</dbReference>
<evidence type="ECO:0000259" key="18">
    <source>
        <dbReference type="PROSITE" id="PS50110"/>
    </source>
</evidence>
<evidence type="ECO:0000313" key="19">
    <source>
        <dbReference type="EMBL" id="QCU90383.1"/>
    </source>
</evidence>
<dbReference type="Gene3D" id="1.10.8.60">
    <property type="match status" value="1"/>
</dbReference>
<dbReference type="InterPro" id="IPR011006">
    <property type="entry name" value="CheY-like_superfamily"/>
</dbReference>
<dbReference type="SUPFAM" id="SSF52172">
    <property type="entry name" value="CheY-like"/>
    <property type="match status" value="1"/>
</dbReference>
<dbReference type="Pfam" id="PF00072">
    <property type="entry name" value="Response_reg"/>
    <property type="match status" value="1"/>
</dbReference>
<dbReference type="InterPro" id="IPR058031">
    <property type="entry name" value="AAA_lid_NorR"/>
</dbReference>
<keyword evidence="11" id="KW-0010">Activator</keyword>
<dbReference type="PROSITE" id="PS00676">
    <property type="entry name" value="SIGMA54_INTERACT_2"/>
    <property type="match status" value="1"/>
</dbReference>
<dbReference type="Proteomes" id="UP000304864">
    <property type="component" value="Chromosome"/>
</dbReference>
<dbReference type="InterPro" id="IPR003593">
    <property type="entry name" value="AAA+_ATPase"/>
</dbReference>
<dbReference type="Gene3D" id="3.40.50.300">
    <property type="entry name" value="P-loop containing nucleotide triphosphate hydrolases"/>
    <property type="match status" value="1"/>
</dbReference>
<feature type="domain" description="Sigma-54 factor interaction" evidence="17">
    <location>
        <begin position="153"/>
        <end position="389"/>
    </location>
</feature>
<feature type="domain" description="Response regulatory" evidence="18">
    <location>
        <begin position="15"/>
        <end position="129"/>
    </location>
</feature>
<dbReference type="InterPro" id="IPR025662">
    <property type="entry name" value="Sigma_54_int_dom_ATP-bd_1"/>
</dbReference>
<dbReference type="Gene3D" id="1.10.10.60">
    <property type="entry name" value="Homeodomain-like"/>
    <property type="match status" value="1"/>
</dbReference>
<dbReference type="SMART" id="SM00382">
    <property type="entry name" value="AAA"/>
    <property type="match status" value="1"/>
</dbReference>
<dbReference type="InterPro" id="IPR009057">
    <property type="entry name" value="Homeodomain-like_sf"/>
</dbReference>
<evidence type="ECO:0000256" key="13">
    <source>
        <dbReference type="ARBA" id="ARBA00023231"/>
    </source>
</evidence>
<dbReference type="GO" id="GO:0006355">
    <property type="term" value="P:regulation of DNA-templated transcription"/>
    <property type="evidence" value="ECO:0007669"/>
    <property type="project" value="InterPro"/>
</dbReference>
<evidence type="ECO:0000256" key="2">
    <source>
        <dbReference type="ARBA" id="ARBA00019059"/>
    </source>
</evidence>
<dbReference type="PROSITE" id="PS50110">
    <property type="entry name" value="RESPONSE_REGULATORY"/>
    <property type="match status" value="1"/>
</dbReference>
<dbReference type="PROSITE" id="PS50045">
    <property type="entry name" value="SIGMA54_INTERACT_4"/>
    <property type="match status" value="1"/>
</dbReference>
<evidence type="ECO:0000256" key="3">
    <source>
        <dbReference type="ARBA" id="ARBA00022490"/>
    </source>
</evidence>
<dbReference type="OrthoDB" id="5297379at2"/>
<proteinExistence type="predicted"/>
<evidence type="ECO:0000256" key="11">
    <source>
        <dbReference type="ARBA" id="ARBA00023159"/>
    </source>
</evidence>
<dbReference type="InterPro" id="IPR002078">
    <property type="entry name" value="Sigma_54_int"/>
</dbReference>
<dbReference type="GO" id="GO:0005737">
    <property type="term" value="C:cytoplasm"/>
    <property type="evidence" value="ECO:0007669"/>
    <property type="project" value="UniProtKB-SubCell"/>
</dbReference>
<sequence>MSEQTSNSVEGQEPIVWVVDDDASIRWVVEAALEDKPYLVKIFDSPLVALKAYEEFPPSAVLSDVRMPDMDGLTFMEAVHELDKQIPVIIMTAHADLDTAVKSYQNKAFEYLPKPFDIDEVITLVDRAVKRFQSGGVKRTKRSPRSEKQPLNIIGAAPAMQEVFRVLGRVSQLDVTVLINGETGTGKELVAKALHELSPRAEGPFVALNTAAIPRELLESELFGHEKGSFTGAHSQRVGRFEQADGGTLFLDEITLFLDEIGDMPVDLQTRLLRVLNDGSFYRVGGRSAIKTNVRIVAATHQNMEQLVREGKFREDLLYRLNIIRIKVPALRERSEDVPLLLRFYLEKEAKALGLEEKNLSKEVNTFLSGLPWPGNVRQLRSLCTWLTIMAPDKTIYMEDLPLELREPSESEQEDCAGDNWETPLRRWSEAFIKSGREGLHTSAEQIFERTLIEVAMKASGNHRQKAAVLLGWGRNTLTRKTQALGLDD</sequence>
<keyword evidence="12" id="KW-0804">Transcription</keyword>
<dbReference type="AlphaFoldDB" id="A0A4V1HHV9"/>
<dbReference type="SUPFAM" id="SSF52540">
    <property type="entry name" value="P-loop containing nucleoside triphosphate hydrolases"/>
    <property type="match status" value="1"/>
</dbReference>
<keyword evidence="5 16" id="KW-0597">Phosphoprotein</keyword>
<evidence type="ECO:0000256" key="16">
    <source>
        <dbReference type="PROSITE-ProRule" id="PRU00169"/>
    </source>
</evidence>
<dbReference type="Pfam" id="PF25601">
    <property type="entry name" value="AAA_lid_14"/>
    <property type="match status" value="1"/>
</dbReference>
<name>A0A4V1HHV9_9GAMM</name>
<dbReference type="InterPro" id="IPR025943">
    <property type="entry name" value="Sigma_54_int_dom_ATP-bd_2"/>
</dbReference>
<keyword evidence="7" id="KW-0067">ATP-binding</keyword>
<protein>
    <recommendedName>
        <fullName evidence="2">DNA-binding transcriptional regulator NtrC</fullName>
    </recommendedName>
    <alternativeName>
        <fullName evidence="14">Nitrogen regulation protein NR(I)</fullName>
    </alternativeName>
    <alternativeName>
        <fullName evidence="15">Nitrogen regulator I</fullName>
    </alternativeName>
</protein>